<name>A0A9W3X1E1_BACTU</name>
<organism evidence="1 2">
    <name type="scientific">Bacillus thuringiensis</name>
    <dbReference type="NCBI Taxonomy" id="1428"/>
    <lineage>
        <taxon>Bacteria</taxon>
        <taxon>Bacillati</taxon>
        <taxon>Bacillota</taxon>
        <taxon>Bacilli</taxon>
        <taxon>Bacillales</taxon>
        <taxon>Bacillaceae</taxon>
        <taxon>Bacillus</taxon>
        <taxon>Bacillus cereus group</taxon>
    </lineage>
</organism>
<evidence type="ECO:0000313" key="1">
    <source>
        <dbReference type="EMBL" id="ANS49306.1"/>
    </source>
</evidence>
<sequence length="134" mass="15477">MLESLLLKLIVMQEAEYNTEQVFGKTKEEWEKEVSELSAEEQADILENNGTSVHSEYEDGGRWSNYETKVYRFWHNSESVYYQISKEVPATEMQDGGDFGDPEIEQVYPKEVTTTIYVGTPPDEVENKPKGVRK</sequence>
<dbReference type="AlphaFoldDB" id="A0A9W3X1E1"/>
<reference evidence="1 2" key="1">
    <citation type="submission" date="2016-04" db="EMBL/GenBank/DDBJ databases">
        <title>High quality genome of the nematocidal Bacillus thuringiensis MYBT18246.</title>
        <authorList>
            <person name="Hollensteiner J."/>
            <person name="Poehlein A."/>
            <person name="Sproeer C."/>
            <person name="Bunk B."/>
            <person name="Rosenstiel P."/>
            <person name="Schulenburg H."/>
            <person name="Liesegang H."/>
        </authorList>
    </citation>
    <scope>NUCLEOTIDE SEQUENCE [LARGE SCALE GENOMIC DNA]</scope>
    <source>
        <strain evidence="1 2">MYBT18246</strain>
    </source>
</reference>
<dbReference type="EMBL" id="CP015350">
    <property type="protein sequence ID" value="ANS49306.1"/>
    <property type="molecule type" value="Genomic_DNA"/>
</dbReference>
<dbReference type="Proteomes" id="UP000092743">
    <property type="component" value="Chromosome"/>
</dbReference>
<proteinExistence type="predicted"/>
<protein>
    <submittedName>
        <fullName evidence="1">Uncharacterized protein</fullName>
    </submittedName>
</protein>
<gene>
    <name evidence="1" type="ORF">BT246_39600</name>
</gene>
<accession>A0A9W3X1E1</accession>
<dbReference type="RefSeq" id="WP_065484821.1">
    <property type="nucleotide sequence ID" value="NZ_CP015350.1"/>
</dbReference>
<evidence type="ECO:0000313" key="2">
    <source>
        <dbReference type="Proteomes" id="UP000092743"/>
    </source>
</evidence>